<sequence>MDLPSAFARLQRHDALRSLSLDAICQYTRLVGHLKNDILLPQPAALTTLDEPPEVLPRAIGLFLSKVLAVPEDAVQCSWDILKEHIWSSERVGLTKEDREAFKMYGWGLGLSMYIARLLSPVLLLKQKIAAVTIFPPDETVCCTNVSCERYQKHALKKEKSRAVLVFTLSDGVQPAYAVHLSCNKCNTQYHNNYSVNGKVRTYYHGIPDYLQVSEHHFVEQRLVRLWVSMLLLGWFVELSIFTVWYGFNWDNRVSASNSAKAYDLVFSDTSYVKDGDWQFVPHLTTEDIWDAFVLFSLLDDKQRRNSVLEVSHEGLNKDRFTAAMEERNRDFILNGQPDAVRHACNKCRRCYQLPDGRIVIVHPIVGDGVSIGRPCCGTFACTEPLQNNRHRFCRTHFNSHFVCAITGCSSAVTDEDGAKTCSDPAHKEMESKHKDKARASFASKERYSKVQIPHPVEAIFIPEEVSESDAAVEMVEEHLEWFEEDK</sequence>
<evidence type="ECO:0000256" key="1">
    <source>
        <dbReference type="SAM" id="Phobius"/>
    </source>
</evidence>
<dbReference type="STRING" id="231916.A0A409WYV0"/>
<proteinExistence type="predicted"/>
<evidence type="ECO:0000259" key="2">
    <source>
        <dbReference type="Pfam" id="PF18718"/>
    </source>
</evidence>
<evidence type="ECO:0000313" key="4">
    <source>
        <dbReference type="EMBL" id="PPQ83677.1"/>
    </source>
</evidence>
<dbReference type="Pfam" id="PF18718">
    <property type="entry name" value="CxC5"/>
    <property type="match status" value="1"/>
</dbReference>
<organism evidence="4 5">
    <name type="scientific">Gymnopilus dilepis</name>
    <dbReference type="NCBI Taxonomy" id="231916"/>
    <lineage>
        <taxon>Eukaryota</taxon>
        <taxon>Fungi</taxon>
        <taxon>Dikarya</taxon>
        <taxon>Basidiomycota</taxon>
        <taxon>Agaricomycotina</taxon>
        <taxon>Agaricomycetes</taxon>
        <taxon>Agaricomycetidae</taxon>
        <taxon>Agaricales</taxon>
        <taxon>Agaricineae</taxon>
        <taxon>Hymenogastraceae</taxon>
        <taxon>Gymnopilus</taxon>
    </lineage>
</organism>
<reference evidence="4 5" key="1">
    <citation type="journal article" date="2018" name="Evol. Lett.">
        <title>Horizontal gene cluster transfer increased hallucinogenic mushroom diversity.</title>
        <authorList>
            <person name="Reynolds H.T."/>
            <person name="Vijayakumar V."/>
            <person name="Gluck-Thaler E."/>
            <person name="Korotkin H.B."/>
            <person name="Matheny P.B."/>
            <person name="Slot J.C."/>
        </authorList>
    </citation>
    <scope>NUCLEOTIDE SEQUENCE [LARGE SCALE GENOMIC DNA]</scope>
    <source>
        <strain evidence="4 5">SRW20</strain>
    </source>
</reference>
<dbReference type="Pfam" id="PF18721">
    <property type="entry name" value="CxC6"/>
    <property type="match status" value="1"/>
</dbReference>
<comment type="caution">
    <text evidence="4">The sequence shown here is derived from an EMBL/GenBank/DDBJ whole genome shotgun (WGS) entry which is preliminary data.</text>
</comment>
<feature type="domain" description="CxC5 like cysteine cluster associated with KDZ" evidence="2">
    <location>
        <begin position="129"/>
        <end position="240"/>
    </location>
</feature>
<accession>A0A409WYV0</accession>
<dbReference type="InParanoid" id="A0A409WYV0"/>
<gene>
    <name evidence="4" type="ORF">CVT26_006236</name>
</gene>
<evidence type="ECO:0000259" key="3">
    <source>
        <dbReference type="Pfam" id="PF18721"/>
    </source>
</evidence>
<dbReference type="EMBL" id="NHYE01004591">
    <property type="protein sequence ID" value="PPQ83677.1"/>
    <property type="molecule type" value="Genomic_DNA"/>
</dbReference>
<dbReference type="InterPro" id="IPR041539">
    <property type="entry name" value="CxC5"/>
</dbReference>
<feature type="domain" description="CxC6 like cysteine cluster associated with KDZ" evidence="3">
    <location>
        <begin position="366"/>
        <end position="432"/>
    </location>
</feature>
<keyword evidence="5" id="KW-1185">Reference proteome</keyword>
<dbReference type="AlphaFoldDB" id="A0A409WYV0"/>
<dbReference type="InterPro" id="IPR040898">
    <property type="entry name" value="CxC6"/>
</dbReference>
<keyword evidence="1" id="KW-0812">Transmembrane</keyword>
<feature type="transmembrane region" description="Helical" evidence="1">
    <location>
        <begin position="226"/>
        <end position="248"/>
    </location>
</feature>
<keyword evidence="1" id="KW-0472">Membrane</keyword>
<evidence type="ECO:0008006" key="6">
    <source>
        <dbReference type="Google" id="ProtNLM"/>
    </source>
</evidence>
<name>A0A409WYV0_9AGAR</name>
<protein>
    <recommendedName>
        <fullName evidence="6">CxC5 like cysteine cluster associated with KDZ domain-containing protein</fullName>
    </recommendedName>
</protein>
<dbReference type="OrthoDB" id="2639189at2759"/>
<keyword evidence="1" id="KW-1133">Transmembrane helix</keyword>
<dbReference type="Proteomes" id="UP000284706">
    <property type="component" value="Unassembled WGS sequence"/>
</dbReference>
<evidence type="ECO:0000313" key="5">
    <source>
        <dbReference type="Proteomes" id="UP000284706"/>
    </source>
</evidence>